<organism evidence="2 3">
    <name type="scientific">Synaphobranchus kaupii</name>
    <name type="common">Kaup's arrowtooth eel</name>
    <dbReference type="NCBI Taxonomy" id="118154"/>
    <lineage>
        <taxon>Eukaryota</taxon>
        <taxon>Metazoa</taxon>
        <taxon>Chordata</taxon>
        <taxon>Craniata</taxon>
        <taxon>Vertebrata</taxon>
        <taxon>Euteleostomi</taxon>
        <taxon>Actinopterygii</taxon>
        <taxon>Neopterygii</taxon>
        <taxon>Teleostei</taxon>
        <taxon>Anguilliformes</taxon>
        <taxon>Synaphobranchidae</taxon>
        <taxon>Synaphobranchus</taxon>
    </lineage>
</organism>
<dbReference type="Proteomes" id="UP001152622">
    <property type="component" value="Chromosome 3"/>
</dbReference>
<reference evidence="2" key="1">
    <citation type="journal article" date="2023" name="Science">
        <title>Genome structures resolve the early diversification of teleost fishes.</title>
        <authorList>
            <person name="Parey E."/>
            <person name="Louis A."/>
            <person name="Montfort J."/>
            <person name="Bouchez O."/>
            <person name="Roques C."/>
            <person name="Iampietro C."/>
            <person name="Lluch J."/>
            <person name="Castinel A."/>
            <person name="Donnadieu C."/>
            <person name="Desvignes T."/>
            <person name="Floi Bucao C."/>
            <person name="Jouanno E."/>
            <person name="Wen M."/>
            <person name="Mejri S."/>
            <person name="Dirks R."/>
            <person name="Jansen H."/>
            <person name="Henkel C."/>
            <person name="Chen W.J."/>
            <person name="Zahm M."/>
            <person name="Cabau C."/>
            <person name="Klopp C."/>
            <person name="Thompson A.W."/>
            <person name="Robinson-Rechavi M."/>
            <person name="Braasch I."/>
            <person name="Lecointre G."/>
            <person name="Bobe J."/>
            <person name="Postlethwait J.H."/>
            <person name="Berthelot C."/>
            <person name="Roest Crollius H."/>
            <person name="Guiguen Y."/>
        </authorList>
    </citation>
    <scope>NUCLEOTIDE SEQUENCE</scope>
    <source>
        <strain evidence="2">WJC10195</strain>
    </source>
</reference>
<dbReference type="EMBL" id="JAINUF010000003">
    <property type="protein sequence ID" value="KAJ8370278.1"/>
    <property type="molecule type" value="Genomic_DNA"/>
</dbReference>
<dbReference type="AlphaFoldDB" id="A0A9Q1J7M8"/>
<comment type="caution">
    <text evidence="2">The sequence shown here is derived from an EMBL/GenBank/DDBJ whole genome shotgun (WGS) entry which is preliminary data.</text>
</comment>
<evidence type="ECO:0000256" key="1">
    <source>
        <dbReference type="SAM" id="MobiDB-lite"/>
    </source>
</evidence>
<proteinExistence type="predicted"/>
<name>A0A9Q1J7M8_SYNKA</name>
<feature type="region of interest" description="Disordered" evidence="1">
    <location>
        <begin position="1"/>
        <end position="24"/>
    </location>
</feature>
<keyword evidence="3" id="KW-1185">Reference proteome</keyword>
<gene>
    <name evidence="2" type="ORF">SKAU_G00103060</name>
</gene>
<protein>
    <submittedName>
        <fullName evidence="2">Uncharacterized protein</fullName>
    </submittedName>
</protein>
<evidence type="ECO:0000313" key="3">
    <source>
        <dbReference type="Proteomes" id="UP001152622"/>
    </source>
</evidence>
<accession>A0A9Q1J7M8</accession>
<sequence length="130" mass="14462">MIKRSEKSRGAQSDEGEMKGALRTFSRREGSLGVWEGSVKKSTERNGALRARRYRLTRPSLTTSVASSMPDTLLVAWRPGFETVSRRPHAQALRSRRLLRCFSASSPSLREGPSVPPATKKQKAIVCFTL</sequence>
<evidence type="ECO:0000313" key="2">
    <source>
        <dbReference type="EMBL" id="KAJ8370278.1"/>
    </source>
</evidence>